<evidence type="ECO:0000256" key="1">
    <source>
        <dbReference type="SAM" id="MobiDB-lite"/>
    </source>
</evidence>
<reference evidence="2 3" key="1">
    <citation type="submission" date="2019-05" db="EMBL/GenBank/DDBJ databases">
        <title>Mikania micrantha, genome provides insights into the molecular mechanism of rapid growth.</title>
        <authorList>
            <person name="Liu B."/>
        </authorList>
    </citation>
    <scope>NUCLEOTIDE SEQUENCE [LARGE SCALE GENOMIC DNA]</scope>
    <source>
        <strain evidence="2">NLD-2019</strain>
        <tissue evidence="2">Leaf</tissue>
    </source>
</reference>
<gene>
    <name evidence="2" type="ORF">E3N88_27187</name>
</gene>
<evidence type="ECO:0000313" key="2">
    <source>
        <dbReference type="EMBL" id="KAD4178596.1"/>
    </source>
</evidence>
<organism evidence="2 3">
    <name type="scientific">Mikania micrantha</name>
    <name type="common">bitter vine</name>
    <dbReference type="NCBI Taxonomy" id="192012"/>
    <lineage>
        <taxon>Eukaryota</taxon>
        <taxon>Viridiplantae</taxon>
        <taxon>Streptophyta</taxon>
        <taxon>Embryophyta</taxon>
        <taxon>Tracheophyta</taxon>
        <taxon>Spermatophyta</taxon>
        <taxon>Magnoliopsida</taxon>
        <taxon>eudicotyledons</taxon>
        <taxon>Gunneridae</taxon>
        <taxon>Pentapetalae</taxon>
        <taxon>asterids</taxon>
        <taxon>campanulids</taxon>
        <taxon>Asterales</taxon>
        <taxon>Asteraceae</taxon>
        <taxon>Asteroideae</taxon>
        <taxon>Heliantheae alliance</taxon>
        <taxon>Eupatorieae</taxon>
        <taxon>Mikania</taxon>
    </lineage>
</organism>
<keyword evidence="3" id="KW-1185">Reference proteome</keyword>
<evidence type="ECO:0000313" key="3">
    <source>
        <dbReference type="Proteomes" id="UP000326396"/>
    </source>
</evidence>
<dbReference type="EMBL" id="SZYD01000014">
    <property type="protein sequence ID" value="KAD4178596.1"/>
    <property type="molecule type" value="Genomic_DNA"/>
</dbReference>
<dbReference type="AlphaFoldDB" id="A0A5N6MWU6"/>
<comment type="caution">
    <text evidence="2">The sequence shown here is derived from an EMBL/GenBank/DDBJ whole genome shotgun (WGS) entry which is preliminary data.</text>
</comment>
<dbReference type="Proteomes" id="UP000326396">
    <property type="component" value="Linkage Group LG4"/>
</dbReference>
<accession>A0A5N6MWU6</accession>
<name>A0A5N6MWU6_9ASTR</name>
<sequence>MRYEKQAQRPPLSGLSTDNDDGDWRIPEKAHVASSGGLRWHVSRLESQRGAEIMETGRIVPINQSYQKFNMAICNGYWDGFITVMKLYDALHRNG</sequence>
<feature type="region of interest" description="Disordered" evidence="1">
    <location>
        <begin position="1"/>
        <end position="26"/>
    </location>
</feature>
<proteinExistence type="predicted"/>
<protein>
    <submittedName>
        <fullName evidence="2">Uncharacterized protein</fullName>
    </submittedName>
</protein>